<dbReference type="Pfam" id="PF25567">
    <property type="entry name" value="TPR_SYO1"/>
    <property type="match status" value="1"/>
</dbReference>
<evidence type="ECO:0000256" key="2">
    <source>
        <dbReference type="SAM" id="MobiDB-lite"/>
    </source>
</evidence>
<dbReference type="GO" id="GO:0051082">
    <property type="term" value="F:unfolded protein binding"/>
    <property type="evidence" value="ECO:0007669"/>
    <property type="project" value="TreeGrafter"/>
</dbReference>
<dbReference type="InterPro" id="IPR011989">
    <property type="entry name" value="ARM-like"/>
</dbReference>
<dbReference type="AlphaFoldDB" id="A0A0N8AV90"/>
<evidence type="ECO:0000259" key="3">
    <source>
        <dbReference type="Pfam" id="PF25567"/>
    </source>
</evidence>
<feature type="compositionally biased region" description="Basic residues" evidence="2">
    <location>
        <begin position="1"/>
        <end position="11"/>
    </location>
</feature>
<dbReference type="InterPro" id="IPR057990">
    <property type="entry name" value="TPR_SYO1"/>
</dbReference>
<comment type="similarity">
    <text evidence="1">Belongs to the nuclear import and ribosome assembly adapter family.</text>
</comment>
<protein>
    <submittedName>
        <fullName evidence="4">HEAT repeat-containing protein</fullName>
    </submittedName>
</protein>
<proteinExistence type="inferred from homology"/>
<evidence type="ECO:0000256" key="1">
    <source>
        <dbReference type="ARBA" id="ARBA00049983"/>
    </source>
</evidence>
<dbReference type="GO" id="GO:0042273">
    <property type="term" value="P:ribosomal large subunit biogenesis"/>
    <property type="evidence" value="ECO:0007669"/>
    <property type="project" value="TreeGrafter"/>
</dbReference>
<sequence length="646" mass="70899">MGKSKANRHNKQARDNPTGLAAKADSEDIVMDCGVMSPYTGTVLSTETLKSLSHQLQSSSVEDRDCACHALAGLIRNNEDSCAALHEGLIKVLGPLLLDTSASVCHSAASALHTIVSKGGDQAIKLAIEHDILTPLTALLKRIPAQWKPHQAPGDKLDTSTATFIETVGTLNVLSECSSLAVDRMHRENVVSMLISYLDVNEYGLDVVTTVVQFLSTVTEDQGDTDYTEVLRKEVISKFLAGKESSPLLRTLSLLILLNLNHQQLNSELGQSTQEVIEILASSLCLDQRKAASHVVDHLPTTRDEERATDEMEEDSLSSRLNNAVEAAEELISAQIKSLEILTNICCSGDDADSNEFYEDESVGDESLGNEGLEEGIADLNPELKKAFVDAQFFQLVIEKAKLPATNIVEALNQHRSGKALLKRYEALQCMAFLCLSNIVMAFEVEDMGGSKELFDIWCGLAVLAFQGDKSEQMLESATASMRAIIRKLSFHKDIVNLLKLEDITLLCQRVDCCQPQSKVNVLQILGTLGSMAAGVDPPLLEPRSSIVRGVGQILLDTACLTQDLWVTAEAMDALFDVFKEDHTDPVVNDIQLVERLKSLAPTFKHRVHAQRRSLPADHLPVVMTARDNLLRFIKYKTKQRSLTTR</sequence>
<dbReference type="InterPro" id="IPR052616">
    <property type="entry name" value="SYO1-like"/>
</dbReference>
<dbReference type="GeneID" id="116929052"/>
<dbReference type="PANTHER" id="PTHR13347:SF1">
    <property type="entry name" value="HEAT REPEAT-CONTAINING PROTEIN 3"/>
    <property type="match status" value="1"/>
</dbReference>
<organism evidence="4">
    <name type="scientific">Daphnia magna</name>
    <dbReference type="NCBI Taxonomy" id="35525"/>
    <lineage>
        <taxon>Eukaryota</taxon>
        <taxon>Metazoa</taxon>
        <taxon>Ecdysozoa</taxon>
        <taxon>Arthropoda</taxon>
        <taxon>Crustacea</taxon>
        <taxon>Branchiopoda</taxon>
        <taxon>Diplostraca</taxon>
        <taxon>Cladocera</taxon>
        <taxon>Anomopoda</taxon>
        <taxon>Daphniidae</taxon>
        <taxon>Daphnia</taxon>
    </lineage>
</organism>
<dbReference type="RefSeq" id="XP_032792093.2">
    <property type="nucleotide sequence ID" value="XM_032936202.2"/>
</dbReference>
<feature type="region of interest" description="Disordered" evidence="2">
    <location>
        <begin position="1"/>
        <end position="21"/>
    </location>
</feature>
<dbReference type="EMBL" id="GDIQ01072343">
    <property type="protein sequence ID" value="JAN22394.1"/>
    <property type="molecule type" value="Transcribed_RNA"/>
</dbReference>
<reference evidence="4" key="1">
    <citation type="submission" date="2015-10" db="EMBL/GenBank/DDBJ databases">
        <title>EvidentialGene: Evidence-directed Construction of Complete mRNA Transcriptomes without Genomes.</title>
        <authorList>
            <person name="Gilbert D.G."/>
        </authorList>
    </citation>
    <scope>NUCLEOTIDE SEQUENCE</scope>
</reference>
<dbReference type="PANTHER" id="PTHR13347">
    <property type="entry name" value="HEAT REPEAT-CONTAINING PROTEIN 3"/>
    <property type="match status" value="1"/>
</dbReference>
<dbReference type="InterPro" id="IPR016024">
    <property type="entry name" value="ARM-type_fold"/>
</dbReference>
<feature type="domain" description="SYO1-like TPR repeats" evidence="3">
    <location>
        <begin position="382"/>
        <end position="640"/>
    </location>
</feature>
<evidence type="ECO:0000313" key="4">
    <source>
        <dbReference type="EMBL" id="JAN22394.1"/>
    </source>
</evidence>
<accession>A0A0N8AV90</accession>
<name>A0A0N8AV90_9CRUS</name>
<dbReference type="SUPFAM" id="SSF48371">
    <property type="entry name" value="ARM repeat"/>
    <property type="match status" value="1"/>
</dbReference>
<dbReference type="EMBL" id="GDIQ01030269">
    <property type="protein sequence ID" value="JAN64468.1"/>
    <property type="molecule type" value="Transcribed_RNA"/>
</dbReference>
<dbReference type="GO" id="GO:0006606">
    <property type="term" value="P:protein import into nucleus"/>
    <property type="evidence" value="ECO:0007669"/>
    <property type="project" value="TreeGrafter"/>
</dbReference>
<dbReference type="OrthoDB" id="288703at2759"/>
<dbReference type="KEGG" id="dmk:116929052"/>
<dbReference type="Gene3D" id="1.25.10.10">
    <property type="entry name" value="Leucine-rich Repeat Variant"/>
    <property type="match status" value="1"/>
</dbReference>